<proteinExistence type="inferred from homology"/>
<evidence type="ECO:0000256" key="1">
    <source>
        <dbReference type="ARBA" id="ARBA00001974"/>
    </source>
</evidence>
<evidence type="ECO:0000259" key="19">
    <source>
        <dbReference type="PROSITE" id="PS00623"/>
    </source>
</evidence>
<dbReference type="GO" id="GO:0005737">
    <property type="term" value="C:cytoplasm"/>
    <property type="evidence" value="ECO:0007669"/>
    <property type="project" value="UniProtKB-SubCell"/>
</dbReference>
<dbReference type="Gene3D" id="3.50.50.60">
    <property type="entry name" value="FAD/NAD(P)-binding domain"/>
    <property type="match status" value="1"/>
</dbReference>
<evidence type="ECO:0000313" key="22">
    <source>
        <dbReference type="Proteomes" id="UP000042958"/>
    </source>
</evidence>
<feature type="binding site" evidence="16">
    <location>
        <position position="328"/>
    </location>
    <ligand>
        <name>FAD</name>
        <dbReference type="ChEBI" id="CHEBI:57692"/>
    </ligand>
</feature>
<keyword evidence="7" id="KW-0963">Cytoplasm</keyword>
<evidence type="ECO:0000256" key="16">
    <source>
        <dbReference type="PIRSR" id="PIRSR000137-2"/>
    </source>
</evidence>
<evidence type="ECO:0000256" key="12">
    <source>
        <dbReference type="ARBA" id="ARBA00023002"/>
    </source>
</evidence>
<evidence type="ECO:0000256" key="14">
    <source>
        <dbReference type="ARBA" id="ARBA00049722"/>
    </source>
</evidence>
<evidence type="ECO:0000256" key="5">
    <source>
        <dbReference type="ARBA" id="ARBA00010790"/>
    </source>
</evidence>
<dbReference type="OrthoDB" id="269227at2759"/>
<evidence type="ECO:0000256" key="7">
    <source>
        <dbReference type="ARBA" id="ARBA00022490"/>
    </source>
</evidence>
<keyword evidence="9" id="KW-0964">Secreted</keyword>
<keyword evidence="18" id="KW-1133">Transmembrane helix</keyword>
<feature type="active site" description="Proton donor" evidence="15">
    <location>
        <position position="595"/>
    </location>
</feature>
<dbReference type="Proteomes" id="UP000042958">
    <property type="component" value="Unassembled WGS sequence"/>
</dbReference>
<dbReference type="Gene3D" id="4.10.450.10">
    <property type="entry name" value="Glucose Oxidase, domain 2"/>
    <property type="match status" value="1"/>
</dbReference>
<protein>
    <recommendedName>
        <fullName evidence="14">glucose oxidase</fullName>
        <ecNumber evidence="14">1.1.3.4</ecNumber>
    </recommendedName>
</protein>
<keyword evidence="22" id="KW-1185">Reference proteome</keyword>
<reference evidence="22" key="1">
    <citation type="journal article" date="2015" name="Genome Announc.">
        <title>Draft genome sequence of the fungus Penicillium brasilianum MG11.</title>
        <authorList>
            <person name="Horn F."/>
            <person name="Linde J."/>
            <person name="Mattern D.J."/>
            <person name="Walther G."/>
            <person name="Guthke R."/>
            <person name="Brakhage A.A."/>
            <person name="Valiante V."/>
        </authorList>
    </citation>
    <scope>NUCLEOTIDE SEQUENCE [LARGE SCALE GENOMIC DNA]</scope>
    <source>
        <strain evidence="22">MG11</strain>
    </source>
</reference>
<dbReference type="EMBL" id="CDHK01000009">
    <property type="protein sequence ID" value="CEJ60999.1"/>
    <property type="molecule type" value="Genomic_DNA"/>
</dbReference>
<keyword evidence="12" id="KW-0560">Oxidoreductase</keyword>
<feature type="binding site" evidence="16">
    <location>
        <begin position="594"/>
        <end position="595"/>
    </location>
    <ligand>
        <name>FAD</name>
        <dbReference type="ChEBI" id="CHEBI:57692"/>
    </ligand>
</feature>
<evidence type="ECO:0000256" key="4">
    <source>
        <dbReference type="ARBA" id="ARBA00004498"/>
    </source>
</evidence>
<keyword evidence="18" id="KW-0472">Membrane</keyword>
<dbReference type="PROSITE" id="PS00624">
    <property type="entry name" value="GMC_OXRED_2"/>
    <property type="match status" value="1"/>
</dbReference>
<comment type="subunit">
    <text evidence="6">Homodimer.</text>
</comment>
<gene>
    <name evidence="21" type="ORF">PMG11_09549</name>
</gene>
<dbReference type="GO" id="GO:0050660">
    <property type="term" value="F:flavin adenine dinucleotide binding"/>
    <property type="evidence" value="ECO:0007669"/>
    <property type="project" value="InterPro"/>
</dbReference>
<dbReference type="PANTHER" id="PTHR11552:SF201">
    <property type="entry name" value="GLUCOSE-METHANOL-CHOLINE OXIDOREDUCTASE N-TERMINAL DOMAIN-CONTAINING PROTEIN"/>
    <property type="match status" value="1"/>
</dbReference>
<evidence type="ECO:0000256" key="13">
    <source>
        <dbReference type="ARBA" id="ARBA00049435"/>
    </source>
</evidence>
<keyword evidence="10 17" id="KW-0285">Flavoprotein</keyword>
<dbReference type="Gene3D" id="3.30.560.10">
    <property type="entry name" value="Glucose Oxidase, domain 3"/>
    <property type="match status" value="1"/>
</dbReference>
<dbReference type="SUPFAM" id="SSF51905">
    <property type="entry name" value="FAD/NAD(P)-binding domain"/>
    <property type="match status" value="1"/>
</dbReference>
<keyword evidence="18" id="KW-0812">Transmembrane</keyword>
<dbReference type="STRING" id="104259.A0A0F7TWI5"/>
<dbReference type="EC" id="1.1.3.4" evidence="14"/>
<evidence type="ECO:0000256" key="17">
    <source>
        <dbReference type="RuleBase" id="RU003968"/>
    </source>
</evidence>
<comment type="catalytic activity">
    <reaction evidence="13">
        <text>beta-D-glucose + O2 = D-glucono-1,5-lactone + H2O2</text>
        <dbReference type="Rhea" id="RHEA:11428"/>
        <dbReference type="ChEBI" id="CHEBI:15379"/>
        <dbReference type="ChEBI" id="CHEBI:15903"/>
        <dbReference type="ChEBI" id="CHEBI:16217"/>
        <dbReference type="ChEBI" id="CHEBI:16240"/>
        <dbReference type="EC" id="1.1.3.4"/>
    </reaction>
    <physiologicalReaction direction="left-to-right" evidence="13">
        <dbReference type="Rhea" id="RHEA:11429"/>
    </physiologicalReaction>
</comment>
<comment type="similarity">
    <text evidence="5 17">Belongs to the GMC oxidoreductase family.</text>
</comment>
<evidence type="ECO:0000313" key="21">
    <source>
        <dbReference type="EMBL" id="CEJ60999.1"/>
    </source>
</evidence>
<dbReference type="InterPro" id="IPR000172">
    <property type="entry name" value="GMC_OxRdtase_N"/>
</dbReference>
<feature type="domain" description="Glucose-methanol-choline oxidoreductase N-terminal" evidence="19">
    <location>
        <begin position="175"/>
        <end position="198"/>
    </location>
</feature>
<feature type="transmembrane region" description="Helical" evidence="18">
    <location>
        <begin position="50"/>
        <end position="74"/>
    </location>
</feature>
<keyword evidence="9" id="KW-0272">Extracellular matrix</keyword>
<evidence type="ECO:0000256" key="3">
    <source>
        <dbReference type="ARBA" id="ARBA00004496"/>
    </source>
</evidence>
<dbReference type="AlphaFoldDB" id="A0A0F7TWI5"/>
<dbReference type="PIRSF" id="PIRSF000137">
    <property type="entry name" value="Alcohol_oxidase"/>
    <property type="match status" value="1"/>
</dbReference>
<evidence type="ECO:0000256" key="15">
    <source>
        <dbReference type="PIRSR" id="PIRSR000137-1"/>
    </source>
</evidence>
<dbReference type="Pfam" id="PF00732">
    <property type="entry name" value="GMC_oxred_N"/>
    <property type="match status" value="1"/>
</dbReference>
<organism evidence="21 22">
    <name type="scientific">Penicillium brasilianum</name>
    <dbReference type="NCBI Taxonomy" id="104259"/>
    <lineage>
        <taxon>Eukaryota</taxon>
        <taxon>Fungi</taxon>
        <taxon>Dikarya</taxon>
        <taxon>Ascomycota</taxon>
        <taxon>Pezizomycotina</taxon>
        <taxon>Eurotiomycetes</taxon>
        <taxon>Eurotiomycetidae</taxon>
        <taxon>Eurotiales</taxon>
        <taxon>Aspergillaceae</taxon>
        <taxon>Penicillium</taxon>
    </lineage>
</organism>
<dbReference type="InterPro" id="IPR012132">
    <property type="entry name" value="GMC_OxRdtase"/>
</dbReference>
<dbReference type="PROSITE" id="PS00623">
    <property type="entry name" value="GMC_OXRED_1"/>
    <property type="match status" value="1"/>
</dbReference>
<dbReference type="SUPFAM" id="SSF54373">
    <property type="entry name" value="FAD-linked reductases, C-terminal domain"/>
    <property type="match status" value="1"/>
</dbReference>
<comment type="subcellular location">
    <subcellularLocation>
        <location evidence="3">Cytoplasm</location>
    </subcellularLocation>
    <subcellularLocation>
        <location evidence="2">Secreted</location>
        <location evidence="2">Cell wall</location>
    </subcellularLocation>
    <subcellularLocation>
        <location evidence="4">Secreted</location>
        <location evidence="4">Extracellular space</location>
        <location evidence="4">Extracellular matrix</location>
    </subcellularLocation>
</comment>
<accession>A0A0F7TWI5</accession>
<evidence type="ECO:0000256" key="2">
    <source>
        <dbReference type="ARBA" id="ARBA00004191"/>
    </source>
</evidence>
<sequence>MECSYRNSFWKYAEVVIVFLVVTGLTARGVHDLSLKNNRNQILHPFKTAFLSAFAMNFIIVASVFSSIAAAQAYNAPEQVNVQASLISDPKMVAGKTVDYIVTGGGLTGLTVATKLSENPKINVLVIEKGFYESNDGPIIENPNDYGHVFGSSVDQNYLTVSMDINNSTLNIKSGKGLGGSTLINGDSWTGPDKVQIDSWETVLGNPGWNWHNLKEYMKKAEVARYPTSIQTAAGHFFNASCHGFNGTIPAGPRDDGRSYSVLMRALMNTTAAMGVPTQGDLLCGHPRGVSMIYNNLLPDQTRADAARAWLLPNYQRPNLHVLTGQIVGKVLFNQTAAGPRAVGVNFGTNKAVNFEVYAKEEVLLAAGSAISPLILEHSGIGMKTVLDQFNITQLVDLPVGLNMQDQTTTTVRARAKPSADGQGQAVYFANFTEVFGESSPMAVGLLNTKLDQWADETVARGGFHNATALKIQYENYRNWLLNEDVAYAELFMDTNGKINFDLWDLIPFTRGSTHIAHADPFLQSFTNNPQFLLNELDLLGQAAASMLARKLQNSGEMSNYFNGEDIPGADLLPYNATLDDWVEYVKQNFRANWHAVSTCSMMPKELGGVVDSAAKVYGTLGLRVIDGSIPPTQVSSHVMTVFYGSQLHAICLSHSVRSFVWVVCL</sequence>
<evidence type="ECO:0000256" key="18">
    <source>
        <dbReference type="SAM" id="Phobius"/>
    </source>
</evidence>
<dbReference type="PANTHER" id="PTHR11552">
    <property type="entry name" value="GLUCOSE-METHANOL-CHOLINE GMC OXIDOREDUCTASE"/>
    <property type="match status" value="1"/>
</dbReference>
<dbReference type="Pfam" id="PF05199">
    <property type="entry name" value="GMC_oxred_C"/>
    <property type="match status" value="1"/>
</dbReference>
<evidence type="ECO:0000256" key="11">
    <source>
        <dbReference type="ARBA" id="ARBA00022827"/>
    </source>
</evidence>
<evidence type="ECO:0000256" key="10">
    <source>
        <dbReference type="ARBA" id="ARBA00022630"/>
    </source>
</evidence>
<dbReference type="GO" id="GO:0046562">
    <property type="term" value="F:beta-D-glucose oxidase activity"/>
    <property type="evidence" value="ECO:0007669"/>
    <property type="project" value="UniProtKB-EC"/>
</dbReference>
<evidence type="ECO:0000259" key="20">
    <source>
        <dbReference type="PROSITE" id="PS00624"/>
    </source>
</evidence>
<dbReference type="SMR" id="A0A0F7TWI5"/>
<feature type="active site" description="Proton acceptor" evidence="15">
    <location>
        <position position="638"/>
    </location>
</feature>
<feature type="binding site" evidence="16">
    <location>
        <position position="628"/>
    </location>
    <ligand>
        <name>FAD</name>
        <dbReference type="ChEBI" id="CHEBI:57692"/>
    </ligand>
</feature>
<dbReference type="InterPro" id="IPR007867">
    <property type="entry name" value="GMC_OxRtase_C"/>
</dbReference>
<feature type="domain" description="Glucose-methanol-choline oxidoreductase N-terminal" evidence="20">
    <location>
        <begin position="368"/>
        <end position="382"/>
    </location>
</feature>
<name>A0A0F7TWI5_PENBI</name>
<keyword evidence="8" id="KW-0134">Cell wall</keyword>
<evidence type="ECO:0000256" key="8">
    <source>
        <dbReference type="ARBA" id="ARBA00022512"/>
    </source>
</evidence>
<evidence type="ECO:0000256" key="6">
    <source>
        <dbReference type="ARBA" id="ARBA00011738"/>
    </source>
</evidence>
<keyword evidence="11 16" id="KW-0274">FAD</keyword>
<dbReference type="InterPro" id="IPR027424">
    <property type="entry name" value="Glucose_Oxidase_domain_2"/>
</dbReference>
<comment type="cofactor">
    <cofactor evidence="1 16">
        <name>FAD</name>
        <dbReference type="ChEBI" id="CHEBI:57692"/>
    </cofactor>
</comment>
<evidence type="ECO:0000256" key="9">
    <source>
        <dbReference type="ARBA" id="ARBA00022530"/>
    </source>
</evidence>
<dbReference type="InterPro" id="IPR036188">
    <property type="entry name" value="FAD/NAD-bd_sf"/>
</dbReference>
<feature type="transmembrane region" description="Helical" evidence="18">
    <location>
        <begin position="12"/>
        <end position="30"/>
    </location>
</feature>